<reference evidence="3" key="1">
    <citation type="submission" date="2021-01" db="EMBL/GenBank/DDBJ databases">
        <authorList>
            <person name="Kaushik A."/>
        </authorList>
    </citation>
    <scope>NUCLEOTIDE SEQUENCE</scope>
    <source>
        <strain evidence="3">AG5</strain>
    </source>
</reference>
<comment type="caution">
    <text evidence="3">The sequence shown here is derived from an EMBL/GenBank/DDBJ whole genome shotgun (WGS) entry which is preliminary data.</text>
</comment>
<dbReference type="InterPro" id="IPR036249">
    <property type="entry name" value="Thioredoxin-like_sf"/>
</dbReference>
<evidence type="ECO:0000256" key="1">
    <source>
        <dbReference type="ARBA" id="ARBA00008987"/>
    </source>
</evidence>
<dbReference type="GO" id="GO:0047134">
    <property type="term" value="F:protein-disulfide reductase [NAD(P)H] activity"/>
    <property type="evidence" value="ECO:0007669"/>
    <property type="project" value="InterPro"/>
</dbReference>
<organism evidence="3 4">
    <name type="scientific">Rhizoctonia solani</name>
    <dbReference type="NCBI Taxonomy" id="456999"/>
    <lineage>
        <taxon>Eukaryota</taxon>
        <taxon>Fungi</taxon>
        <taxon>Dikarya</taxon>
        <taxon>Basidiomycota</taxon>
        <taxon>Agaricomycotina</taxon>
        <taxon>Agaricomycetes</taxon>
        <taxon>Cantharellales</taxon>
        <taxon>Ceratobasidiaceae</taxon>
        <taxon>Rhizoctonia</taxon>
    </lineage>
</organism>
<dbReference type="Proteomes" id="UP000663827">
    <property type="component" value="Unassembled WGS sequence"/>
</dbReference>
<evidence type="ECO:0000313" key="3">
    <source>
        <dbReference type="EMBL" id="CAE7126918.1"/>
    </source>
</evidence>
<dbReference type="AlphaFoldDB" id="A0A8H3E2Q0"/>
<gene>
    <name evidence="3" type="ORF">RDB_LOCUS60628</name>
</gene>
<dbReference type="Pfam" id="PF06110">
    <property type="entry name" value="TXD17-like_Trx"/>
    <property type="match status" value="1"/>
</dbReference>
<dbReference type="PANTHER" id="PTHR12452:SF0">
    <property type="entry name" value="THIOREDOXIN DOMAIN-CONTAINING PROTEIN 17"/>
    <property type="match status" value="1"/>
</dbReference>
<dbReference type="EMBL" id="CAJNJQ010001210">
    <property type="protein sequence ID" value="CAE7126918.1"/>
    <property type="molecule type" value="Genomic_DNA"/>
</dbReference>
<proteinExistence type="inferred from homology"/>
<evidence type="ECO:0000313" key="4">
    <source>
        <dbReference type="Proteomes" id="UP000663827"/>
    </source>
</evidence>
<dbReference type="GO" id="GO:0005829">
    <property type="term" value="C:cytosol"/>
    <property type="evidence" value="ECO:0007669"/>
    <property type="project" value="TreeGrafter"/>
</dbReference>
<dbReference type="PANTHER" id="PTHR12452">
    <property type="entry name" value="42-9-9 PROTEIN-RELATED"/>
    <property type="match status" value="1"/>
</dbReference>
<dbReference type="InterPro" id="IPR010357">
    <property type="entry name" value="TXNDC17_dom"/>
</dbReference>
<dbReference type="InterPro" id="IPR045108">
    <property type="entry name" value="TXNDC17-like"/>
</dbReference>
<evidence type="ECO:0000259" key="2">
    <source>
        <dbReference type="Pfam" id="PF06110"/>
    </source>
</evidence>
<protein>
    <recommendedName>
        <fullName evidence="2">Thioredoxin domain-containing protein</fullName>
    </recommendedName>
</protein>
<name>A0A8H3E2Q0_9AGAM</name>
<comment type="similarity">
    <text evidence="1">Belongs to the thioredoxin family.</text>
</comment>
<accession>A0A8H3E2Q0</accession>
<sequence>MRGILHLTTVHTENVGFSAATLAAAASATREAPATARIVDGERKGTVVVELNFLKVARRFSTPCHVRWTRGHVTWTYVAQPPPNEMPLIHSPQPTLLASLGGNAPPTRPFLIFYSDIVDGQMWCPDCRNVEGVVKKAFEPADGPTGIIRWVGNRADWKSPSNAYRKEFNISSIPTIIRLKEGKEDARLVDREILDSAKLKEFLQG</sequence>
<feature type="domain" description="Thioredoxin" evidence="2">
    <location>
        <begin position="111"/>
        <end position="203"/>
    </location>
</feature>
<dbReference type="SUPFAM" id="SSF52833">
    <property type="entry name" value="Thioredoxin-like"/>
    <property type="match status" value="1"/>
</dbReference>
<dbReference type="Gene3D" id="3.40.30.10">
    <property type="entry name" value="Glutaredoxin"/>
    <property type="match status" value="1"/>
</dbReference>